<feature type="transmembrane region" description="Helical" evidence="1">
    <location>
        <begin position="6"/>
        <end position="23"/>
    </location>
</feature>
<dbReference type="RefSeq" id="WP_125984067.1">
    <property type="nucleotide sequence ID" value="NZ_NGJS01000009.1"/>
</dbReference>
<proteinExistence type="predicted"/>
<keyword evidence="1" id="KW-1133">Transmembrane helix</keyword>
<keyword evidence="3" id="KW-1185">Reference proteome</keyword>
<reference evidence="2 3" key="1">
    <citation type="submission" date="2017-05" db="EMBL/GenBank/DDBJ databases">
        <title>Vagococcus spp. assemblies.</title>
        <authorList>
            <person name="Gulvik C.A."/>
        </authorList>
    </citation>
    <scope>NUCLEOTIDE SEQUENCE [LARGE SCALE GENOMIC DNA]</scope>
    <source>
        <strain evidence="2 3">SS1995</strain>
    </source>
</reference>
<evidence type="ECO:0008006" key="4">
    <source>
        <dbReference type="Google" id="ProtNLM"/>
    </source>
</evidence>
<evidence type="ECO:0000313" key="2">
    <source>
        <dbReference type="EMBL" id="RST98534.1"/>
    </source>
</evidence>
<keyword evidence="1" id="KW-0472">Membrane</keyword>
<accession>A0A429ZXE4</accession>
<dbReference type="EMBL" id="NGJS01000009">
    <property type="protein sequence ID" value="RST98534.1"/>
    <property type="molecule type" value="Genomic_DNA"/>
</dbReference>
<keyword evidence="1" id="KW-0812">Transmembrane</keyword>
<organism evidence="2 3">
    <name type="scientific">Vagococcus vulneris</name>
    <dbReference type="NCBI Taxonomy" id="1977869"/>
    <lineage>
        <taxon>Bacteria</taxon>
        <taxon>Bacillati</taxon>
        <taxon>Bacillota</taxon>
        <taxon>Bacilli</taxon>
        <taxon>Lactobacillales</taxon>
        <taxon>Enterococcaceae</taxon>
        <taxon>Vagococcus</taxon>
    </lineage>
</organism>
<evidence type="ECO:0000256" key="1">
    <source>
        <dbReference type="SAM" id="Phobius"/>
    </source>
</evidence>
<gene>
    <name evidence="2" type="ORF">CBF37_07095</name>
</gene>
<evidence type="ECO:0000313" key="3">
    <source>
        <dbReference type="Proteomes" id="UP000287857"/>
    </source>
</evidence>
<sequence length="73" mass="8446">MWLFTLILVAISDVFIFIMGFKLRQGKWLRLVAGNTSNKYPKEAKDVAPYIGIICMVISIFILITLILTWYFS</sequence>
<name>A0A429ZXE4_9ENTE</name>
<dbReference type="Proteomes" id="UP000287857">
    <property type="component" value="Unassembled WGS sequence"/>
</dbReference>
<protein>
    <recommendedName>
        <fullName evidence="4">DUF3899 domain-containing protein</fullName>
    </recommendedName>
</protein>
<dbReference type="AlphaFoldDB" id="A0A429ZXE4"/>
<feature type="transmembrane region" description="Helical" evidence="1">
    <location>
        <begin position="47"/>
        <end position="72"/>
    </location>
</feature>
<dbReference type="OrthoDB" id="2330058at2"/>
<comment type="caution">
    <text evidence="2">The sequence shown here is derived from an EMBL/GenBank/DDBJ whole genome shotgun (WGS) entry which is preliminary data.</text>
</comment>